<sequence length="221" mass="23579">MTTIAIIGAGPGLGSAVARRFGREGFDVALVARDEARLDALAGALGAEGVNARGFSADVREPEQLRDALDRAAAHLGPVEVLQYSPLPRRDFMRPVLETTYLDLVGPVEFSVYGPVTAVQQVLPGMRELGRGTILFVNGGTAVLPHQDRAGTSIAFAAESAYGQLLHHALADDGVHVAQLIIPGAIVAGHERKDPGVLADTLWRLHRDRHGFRHFADDLDA</sequence>
<gene>
    <name evidence="1" type="ORF">CTZ28_11765</name>
</gene>
<dbReference type="Proteomes" id="UP000270471">
    <property type="component" value="Unassembled WGS sequence"/>
</dbReference>
<dbReference type="SUPFAM" id="SSF51735">
    <property type="entry name" value="NAD(P)-binding Rossmann-fold domains"/>
    <property type="match status" value="1"/>
</dbReference>
<proteinExistence type="predicted"/>
<dbReference type="RefSeq" id="WP_121889584.1">
    <property type="nucleotide sequence ID" value="NZ_PENI01000006.1"/>
</dbReference>
<evidence type="ECO:0000313" key="2">
    <source>
        <dbReference type="Proteomes" id="UP000270471"/>
    </source>
</evidence>
<dbReference type="InterPro" id="IPR036291">
    <property type="entry name" value="NAD(P)-bd_dom_sf"/>
</dbReference>
<dbReference type="EMBL" id="PENI01000006">
    <property type="protein sequence ID" value="RMB85766.1"/>
    <property type="molecule type" value="Genomic_DNA"/>
</dbReference>
<comment type="caution">
    <text evidence="1">The sequence shown here is derived from an EMBL/GenBank/DDBJ whole genome shotgun (WGS) entry which is preliminary data.</text>
</comment>
<reference evidence="1 2" key="1">
    <citation type="submission" date="2017-11" db="EMBL/GenBank/DDBJ databases">
        <title>Draft genome of actinobacteria isolated from guarana (Paullinia cupana (Mart.) Ducke.</title>
        <authorList>
            <person name="Siqueira K.A."/>
            <person name="Liotti R.G."/>
            <person name="Mendes T.A.O."/>
            <person name="Soares M.A."/>
        </authorList>
    </citation>
    <scope>NUCLEOTIDE SEQUENCE [LARGE SCALE GENOMIC DNA]</scope>
    <source>
        <strain evidence="1 2">193</strain>
    </source>
</reference>
<dbReference type="PANTHER" id="PTHR43431">
    <property type="entry name" value="OXIDOREDUCTASE, SHORT CHAIN DEHYDROGENASE/REDUCTASE FAMILY (AFU_ORTHOLOGUE AFUA_5G14000)"/>
    <property type="match status" value="1"/>
</dbReference>
<dbReference type="InterPro" id="IPR002347">
    <property type="entry name" value="SDR_fam"/>
</dbReference>
<organism evidence="1 2">
    <name type="scientific">Streptomyces shenzhenensis</name>
    <dbReference type="NCBI Taxonomy" id="943815"/>
    <lineage>
        <taxon>Bacteria</taxon>
        <taxon>Bacillati</taxon>
        <taxon>Actinomycetota</taxon>
        <taxon>Actinomycetes</taxon>
        <taxon>Kitasatosporales</taxon>
        <taxon>Streptomycetaceae</taxon>
        <taxon>Streptomyces</taxon>
    </lineage>
</organism>
<dbReference type="AlphaFoldDB" id="A0A3M0IUA8"/>
<keyword evidence="2" id="KW-1185">Reference proteome</keyword>
<name>A0A3M0IUA8_9ACTN</name>
<accession>A0A3M0IUA8</accession>
<dbReference type="OrthoDB" id="9799818at2"/>
<dbReference type="Gene3D" id="3.40.50.720">
    <property type="entry name" value="NAD(P)-binding Rossmann-like Domain"/>
    <property type="match status" value="1"/>
</dbReference>
<protein>
    <submittedName>
        <fullName evidence="1">Dehydrogenase</fullName>
    </submittedName>
</protein>
<dbReference type="Pfam" id="PF00106">
    <property type="entry name" value="adh_short"/>
    <property type="match status" value="1"/>
</dbReference>
<dbReference type="PANTHER" id="PTHR43431:SF7">
    <property type="entry name" value="OXIDOREDUCTASE, SHORT CHAIN DEHYDROGENASE_REDUCTASE FAMILY (AFU_ORTHOLOGUE AFUA_5G14000)"/>
    <property type="match status" value="1"/>
</dbReference>
<evidence type="ECO:0000313" key="1">
    <source>
        <dbReference type="EMBL" id="RMB85766.1"/>
    </source>
</evidence>